<dbReference type="Pfam" id="PF13304">
    <property type="entry name" value="AAA_21"/>
    <property type="match status" value="1"/>
</dbReference>
<evidence type="ECO:0000259" key="1">
    <source>
        <dbReference type="Pfam" id="PF13304"/>
    </source>
</evidence>
<sequence length="345" mass="38929">MIGPNGAGKTTVGRALEIFQKIARGTNRVGDILSPDDLPRGHESDFLRLEIEAEIDSETYLYAVAFEYPNGFRELRIAEEKLSVGGRDFFTRVLAQVKVSKGGASEESAFGIDWHMVALPIIQYRGSKDHISIFKEWLANALILRPIPQLAKGISNSETLHPDPELKNFGEWFSGLLLSAPSSYGHMDSYLKEVMLDFQAIRNKGIDRTGREIRVDFSSYEGNANFSFEELSDGEKCFLFFAMVIASNRANGPLFCYWDEPDTHLASWEIGPSIMALRQAFRDKGQLLVASHNPEVIRHFSDDNTVVLSRRSHRDPTRVRMLEEYRESGEIQGNFIDALVRGDVF</sequence>
<gene>
    <name evidence="2" type="ORF">ROR02_03810</name>
</gene>
<protein>
    <recommendedName>
        <fullName evidence="1">ATPase AAA-type core domain-containing protein</fullName>
    </recommendedName>
</protein>
<organism evidence="2 3">
    <name type="scientific">Pararhodospirillum oryzae</name>
    <dbReference type="NCBI Taxonomy" id="478448"/>
    <lineage>
        <taxon>Bacteria</taxon>
        <taxon>Pseudomonadati</taxon>
        <taxon>Pseudomonadota</taxon>
        <taxon>Alphaproteobacteria</taxon>
        <taxon>Rhodospirillales</taxon>
        <taxon>Rhodospirillaceae</taxon>
        <taxon>Pararhodospirillum</taxon>
    </lineage>
</organism>
<dbReference type="EMBL" id="BJZO01000006">
    <property type="protein sequence ID" value="GEO80250.1"/>
    <property type="molecule type" value="Genomic_DNA"/>
</dbReference>
<feature type="domain" description="ATPase AAA-type core" evidence="1">
    <location>
        <begin position="184"/>
        <end position="297"/>
    </location>
</feature>
<dbReference type="Gene3D" id="3.40.50.300">
    <property type="entry name" value="P-loop containing nucleotide triphosphate hydrolases"/>
    <property type="match status" value="1"/>
</dbReference>
<dbReference type="Proteomes" id="UP000321567">
    <property type="component" value="Unassembled WGS sequence"/>
</dbReference>
<dbReference type="AlphaFoldDB" id="A0A512H4E5"/>
<evidence type="ECO:0000313" key="3">
    <source>
        <dbReference type="Proteomes" id="UP000321567"/>
    </source>
</evidence>
<keyword evidence="3" id="KW-1185">Reference proteome</keyword>
<reference evidence="2 3" key="1">
    <citation type="submission" date="2019-07" db="EMBL/GenBank/DDBJ databases">
        <title>Whole genome shotgun sequence of Rhodospirillum oryzae NBRC 107573.</title>
        <authorList>
            <person name="Hosoyama A."/>
            <person name="Uohara A."/>
            <person name="Ohji S."/>
            <person name="Ichikawa N."/>
        </authorList>
    </citation>
    <scope>NUCLEOTIDE SEQUENCE [LARGE SCALE GENOMIC DNA]</scope>
    <source>
        <strain evidence="2 3">NBRC 107573</strain>
    </source>
</reference>
<proteinExistence type="predicted"/>
<name>A0A512H4E5_9PROT</name>
<dbReference type="InterPro" id="IPR003959">
    <property type="entry name" value="ATPase_AAA_core"/>
</dbReference>
<dbReference type="GO" id="GO:0016887">
    <property type="term" value="F:ATP hydrolysis activity"/>
    <property type="evidence" value="ECO:0007669"/>
    <property type="project" value="InterPro"/>
</dbReference>
<dbReference type="GO" id="GO:0005524">
    <property type="term" value="F:ATP binding"/>
    <property type="evidence" value="ECO:0007669"/>
    <property type="project" value="InterPro"/>
</dbReference>
<evidence type="ECO:0000313" key="2">
    <source>
        <dbReference type="EMBL" id="GEO80250.1"/>
    </source>
</evidence>
<dbReference type="SUPFAM" id="SSF52540">
    <property type="entry name" value="P-loop containing nucleoside triphosphate hydrolases"/>
    <property type="match status" value="1"/>
</dbReference>
<dbReference type="InterPro" id="IPR027417">
    <property type="entry name" value="P-loop_NTPase"/>
</dbReference>
<comment type="caution">
    <text evidence="2">The sequence shown here is derived from an EMBL/GenBank/DDBJ whole genome shotgun (WGS) entry which is preliminary data.</text>
</comment>
<accession>A0A512H4E5</accession>